<feature type="region of interest" description="Disordered" evidence="1">
    <location>
        <begin position="1938"/>
        <end position="1958"/>
    </location>
</feature>
<dbReference type="Pfam" id="PF03372">
    <property type="entry name" value="Exo_endo_phos"/>
    <property type="match status" value="1"/>
</dbReference>
<dbReference type="Gene3D" id="3.60.10.10">
    <property type="entry name" value="Endonuclease/exonuclease/phosphatase"/>
    <property type="match status" value="1"/>
</dbReference>
<organism evidence="3 4">
    <name type="scientific">Symbiodinium microadriaticum</name>
    <name type="common">Dinoflagellate</name>
    <name type="synonym">Zooxanthella microadriatica</name>
    <dbReference type="NCBI Taxonomy" id="2951"/>
    <lineage>
        <taxon>Eukaryota</taxon>
        <taxon>Sar</taxon>
        <taxon>Alveolata</taxon>
        <taxon>Dinophyceae</taxon>
        <taxon>Suessiales</taxon>
        <taxon>Symbiodiniaceae</taxon>
        <taxon>Symbiodinium</taxon>
    </lineage>
</organism>
<comment type="caution">
    <text evidence="3">The sequence shown here is derived from an EMBL/GenBank/DDBJ whole genome shotgun (WGS) entry which is preliminary data.</text>
</comment>
<feature type="compositionally biased region" description="Basic and acidic residues" evidence="1">
    <location>
        <begin position="197"/>
        <end position="217"/>
    </location>
</feature>
<feature type="region of interest" description="Disordered" evidence="1">
    <location>
        <begin position="576"/>
        <end position="609"/>
    </location>
</feature>
<dbReference type="GO" id="GO:0003824">
    <property type="term" value="F:catalytic activity"/>
    <property type="evidence" value="ECO:0007669"/>
    <property type="project" value="InterPro"/>
</dbReference>
<reference evidence="3 4" key="1">
    <citation type="submission" date="2016-02" db="EMBL/GenBank/DDBJ databases">
        <title>Genome analysis of coral dinoflagellate symbionts highlights evolutionary adaptations to a symbiotic lifestyle.</title>
        <authorList>
            <person name="Aranda M."/>
            <person name="Li Y."/>
            <person name="Liew Y.J."/>
            <person name="Baumgarten S."/>
            <person name="Simakov O."/>
            <person name="Wilson M."/>
            <person name="Piel J."/>
            <person name="Ashoor H."/>
            <person name="Bougouffa S."/>
            <person name="Bajic V.B."/>
            <person name="Ryu T."/>
            <person name="Ravasi T."/>
            <person name="Bayer T."/>
            <person name="Micklem G."/>
            <person name="Kim H."/>
            <person name="Bhak J."/>
            <person name="Lajeunesse T.C."/>
            <person name="Voolstra C.R."/>
        </authorList>
    </citation>
    <scope>NUCLEOTIDE SEQUENCE [LARGE SCALE GENOMIC DNA]</scope>
    <source>
        <strain evidence="3 4">CCMP2467</strain>
    </source>
</reference>
<dbReference type="SUPFAM" id="SSF56219">
    <property type="entry name" value="DNase I-like"/>
    <property type="match status" value="1"/>
</dbReference>
<sequence length="2108" mass="230979">MWCAVTLNAARGLSGGTRVEAGVLAAIHKHWSTLDAKLQEELTAQGLQVKPPQKEAGDLQEACRQHLASLPESVRKLVQEPKQEPTYGEAVSDLNKKFKLETSQLRDLVQQSITLQERIDKAKQSYEELLRSMQALTEKLQTKQAEVEALQKQLQSKLSESDVPPAKPEEGQTFDAFFAALEKAGLQLDEAQRNKVREQLAEPPHLEVQVKKRRLEEGTGEAVAGDSKGDWTSEGDQQERDVDSSSHAAPQARDDVHRSEVGLQPQVQCEDYEQEDKHEQGPEGVLDAQPGAGGQQKSPDVVIVEASSQEAPQARDSVQRVEAAGACGQENGPGSLIGSMPVFPSQAVFPGPSTGGPLPAASVARKQVQSEDFEQRGEHVPGAEEVLVATQEEVVPQFSPEVVVVEASPEDKPRDDGAQEREARQLCADISALLQPLKPGVAVPAEVERKLVVLIERLEQAVPEHSPLWKLGFSVCEALSDPWHALEAAQGLCANLIAEPSLQAEWHDGVGVQPVDGSSGEPTLPIPCSQQAQPQAGNLAKVPQVTLQTHVSGNMTCTAEGSSDASTTATNCRLSGPKPWNQHAATGDPGQECEKSARSPRSRNRGRDSTQDLVIGFANVTSCSPSVVTWLESCGCAMVGLQETHLSPAALHDRRGTVEALQWKLIGQEAFLGETGSRIGGVAWVARKHRNVWTKHSFLLEGAGYEAIGVQAQGLTYTMISLYLKDTEGPTGPRNAQILASLVAYVRELPEPWIIGGDWNCTPHVFMQCSVCQVMRGRLITAGEITCTQGEGNELDFVLVSRCIEAAVTLTVDWQVPWKPHAALKLVVAGAGVTDPRWRLQQFAKLTGDVSERHWPEVGAVTPHIMGQVGQDAVSSALGRWAKAMEVCRGDPQGRGYQVDSVWGTVQEARVVQASKATAAGWWSRMRRCIITLQGQLSRNAWDQVQGNAATADVFLQREVSRPEEAAFVAEVAKAFEQRQVSALSKLREAAEANEAEAQVQASKASQKQYKAWLNAGVAKGMRPLFRSLAKAENVFTRPFQDVTVEERAKLRRQQWVKVWGEAGAEYKPGKVLEARAKQNPLPPIEGTEIERIAKRVADKAGGLDGLTYASLRNLPSQAYQELACVLNASEDSLTAPIQWQQQQVCMLAKKPTIERPIYLTSVTYRLWCFARRGPVQQWIQQTQNNTAWDKATPGNTCLQIAVNRLLKGEVSRCNKKHMIAILIDLETFYDCVDLQLLADRLCEAQFPPVVGALALQAYAGERHIVSEDVLSEGIWPKRGIPAGCPLAITMARVFLAPILREASTCEGLAGLDTWVDDIGADFEDKRPAVVARQALTGYRVLAEGLKGSGLKISGTKTGFLASTKEARKELQALLKPEEPKIFNSMRDLGVDCALGRLRRVTHQKARVGKGKKRQGKLGKLKVPVEACKVRLFKGSICASMLWGHQAQGLPPSRVRDLRRAVALQVGLQKLGDLEVVLSAEADRVSDPWATVVMQQVQEWFTALTRWGADQAPLERVWQQTATGFREGTANWHHVKGPLGATVGHMTGLGWSMPGVMEWHRPEPHTVYNLEVAAERARVLQAIEEDVCAEQSKRIAAKTACPTLANGLDWFVGRKVVRQLKAKGDMERLVGLRGVWQGSLICEHNSPIKVCPCCKEPATWAHVILHCQWWHQHGWELPSWFQEGLRDGDAGFWTRGLRPFTPNPTNQQVIRTGIWETQDRIEASGLTFSTDASGGPYTKDPRLRKVGVSVIAFEWKHGQPEEVGRIVSTLPGKQTVFRGELYGILLLLQGTVGTADATVDCLGVVSRLAHCKGKAHADLWAAIKAEKHTRLKATWVASHLTPEQFVSRFGEDQAWRQQANEVADEACSSFAGSLVDAGFATRMHELDTVHKKVLDVLSERAARILGAKKLAAHPCVKAYLELKEVQAAKKPTQAETVAAQKASKTTPKKHRGSGTNVGHGHAQTYQEWFEQLTQGTSTSNHKWKWSGPDLKCERCGFKLLHTRNRKVLQQREATPCGADGPGLFQNVHVSHHMQLQEQVWMCTQCGGLLSLHGEISKKLLNSCSFRKDSRSKVQGAQAVEVSKGVGQYFQKGRGVVEDQPALENTPPG</sequence>
<evidence type="ECO:0000259" key="2">
    <source>
        <dbReference type="Pfam" id="PF03372"/>
    </source>
</evidence>
<proteinExistence type="predicted"/>
<feature type="region of interest" description="Disordered" evidence="1">
    <location>
        <begin position="197"/>
        <end position="339"/>
    </location>
</feature>
<feature type="domain" description="Endonuclease/exonuclease/phosphatase" evidence="2">
    <location>
        <begin position="627"/>
        <end position="763"/>
    </location>
</feature>
<dbReference type="PANTHER" id="PTHR19446">
    <property type="entry name" value="REVERSE TRANSCRIPTASES"/>
    <property type="match status" value="1"/>
</dbReference>
<dbReference type="OrthoDB" id="426406at2759"/>
<protein>
    <recommendedName>
        <fullName evidence="2">Endonuclease/exonuclease/phosphatase domain-containing protein</fullName>
    </recommendedName>
</protein>
<name>A0A1Q9CG08_SYMMI</name>
<dbReference type="Proteomes" id="UP000186817">
    <property type="component" value="Unassembled WGS sequence"/>
</dbReference>
<dbReference type="InterPro" id="IPR036691">
    <property type="entry name" value="Endo/exonu/phosph_ase_sf"/>
</dbReference>
<gene>
    <name evidence="3" type="ORF">AK812_SmicGene37526</name>
</gene>
<dbReference type="EMBL" id="LSRX01001242">
    <property type="protein sequence ID" value="OLP81868.1"/>
    <property type="molecule type" value="Genomic_DNA"/>
</dbReference>
<evidence type="ECO:0000256" key="1">
    <source>
        <dbReference type="SAM" id="MobiDB-lite"/>
    </source>
</evidence>
<accession>A0A1Q9CG08</accession>
<feature type="compositionally biased region" description="Basic and acidic residues" evidence="1">
    <location>
        <begin position="227"/>
        <end position="244"/>
    </location>
</feature>
<dbReference type="InterPro" id="IPR005135">
    <property type="entry name" value="Endo/exonuclease/phosphatase"/>
</dbReference>
<evidence type="ECO:0000313" key="3">
    <source>
        <dbReference type="EMBL" id="OLP81868.1"/>
    </source>
</evidence>
<keyword evidence="4" id="KW-1185">Reference proteome</keyword>
<evidence type="ECO:0000313" key="4">
    <source>
        <dbReference type="Proteomes" id="UP000186817"/>
    </source>
</evidence>